<feature type="compositionally biased region" description="Low complexity" evidence="1">
    <location>
        <begin position="73"/>
        <end position="82"/>
    </location>
</feature>
<feature type="region of interest" description="Disordered" evidence="1">
    <location>
        <begin position="73"/>
        <end position="93"/>
    </location>
</feature>
<gene>
    <name evidence="2" type="ORF">P280DRAFT_467735</name>
</gene>
<dbReference type="OrthoDB" id="5089392at2759"/>
<evidence type="ECO:0000313" key="3">
    <source>
        <dbReference type="Proteomes" id="UP000799753"/>
    </source>
</evidence>
<dbReference type="EMBL" id="MU006781">
    <property type="protein sequence ID" value="KAF2642368.1"/>
    <property type="molecule type" value="Genomic_DNA"/>
</dbReference>
<protein>
    <submittedName>
        <fullName evidence="2">Uncharacterized protein</fullName>
    </submittedName>
</protein>
<accession>A0A6A6S7I0</accession>
<name>A0A6A6S7I0_9PLEO</name>
<feature type="region of interest" description="Disordered" evidence="1">
    <location>
        <begin position="23"/>
        <end position="61"/>
    </location>
</feature>
<feature type="compositionally biased region" description="Basic and acidic residues" evidence="1">
    <location>
        <begin position="83"/>
        <end position="93"/>
    </location>
</feature>
<feature type="region of interest" description="Disordered" evidence="1">
    <location>
        <begin position="114"/>
        <end position="135"/>
    </location>
</feature>
<evidence type="ECO:0000256" key="1">
    <source>
        <dbReference type="SAM" id="MobiDB-lite"/>
    </source>
</evidence>
<sequence>MKGHYSTHFNPRDLSSRLTRIKKTHSAPNDGDAVSRLPRLPSGSGARAPSFMPTNNDNNDDMDLTHLPVFTKSSTMSTTSTSESHESSDSKVSRLEVRGVHTFPLATCTSSENVEVGQGGFSKPGVRRRGSSRSENAGEFRYYGRHANSWLFNDFSITDTVRRGFGKVFSGKEGHG</sequence>
<evidence type="ECO:0000313" key="2">
    <source>
        <dbReference type="EMBL" id="KAF2642368.1"/>
    </source>
</evidence>
<reference evidence="2" key="1">
    <citation type="journal article" date="2020" name="Stud. Mycol.">
        <title>101 Dothideomycetes genomes: a test case for predicting lifestyles and emergence of pathogens.</title>
        <authorList>
            <person name="Haridas S."/>
            <person name="Albert R."/>
            <person name="Binder M."/>
            <person name="Bloem J."/>
            <person name="Labutti K."/>
            <person name="Salamov A."/>
            <person name="Andreopoulos B."/>
            <person name="Baker S."/>
            <person name="Barry K."/>
            <person name="Bills G."/>
            <person name="Bluhm B."/>
            <person name="Cannon C."/>
            <person name="Castanera R."/>
            <person name="Culley D."/>
            <person name="Daum C."/>
            <person name="Ezra D."/>
            <person name="Gonzalez J."/>
            <person name="Henrissat B."/>
            <person name="Kuo A."/>
            <person name="Liang C."/>
            <person name="Lipzen A."/>
            <person name="Lutzoni F."/>
            <person name="Magnuson J."/>
            <person name="Mondo S."/>
            <person name="Nolan M."/>
            <person name="Ohm R."/>
            <person name="Pangilinan J."/>
            <person name="Park H.-J."/>
            <person name="Ramirez L."/>
            <person name="Alfaro M."/>
            <person name="Sun H."/>
            <person name="Tritt A."/>
            <person name="Yoshinaga Y."/>
            <person name="Zwiers L.-H."/>
            <person name="Turgeon B."/>
            <person name="Goodwin S."/>
            <person name="Spatafora J."/>
            <person name="Crous P."/>
            <person name="Grigoriev I."/>
        </authorList>
    </citation>
    <scope>NUCLEOTIDE SEQUENCE</scope>
    <source>
        <strain evidence="2">CBS 473.64</strain>
    </source>
</reference>
<organism evidence="2 3">
    <name type="scientific">Massarina eburnea CBS 473.64</name>
    <dbReference type="NCBI Taxonomy" id="1395130"/>
    <lineage>
        <taxon>Eukaryota</taxon>
        <taxon>Fungi</taxon>
        <taxon>Dikarya</taxon>
        <taxon>Ascomycota</taxon>
        <taxon>Pezizomycotina</taxon>
        <taxon>Dothideomycetes</taxon>
        <taxon>Pleosporomycetidae</taxon>
        <taxon>Pleosporales</taxon>
        <taxon>Massarineae</taxon>
        <taxon>Massarinaceae</taxon>
        <taxon>Massarina</taxon>
    </lineage>
</organism>
<proteinExistence type="predicted"/>
<dbReference type="Proteomes" id="UP000799753">
    <property type="component" value="Unassembled WGS sequence"/>
</dbReference>
<keyword evidence="3" id="KW-1185">Reference proteome</keyword>
<dbReference type="AlphaFoldDB" id="A0A6A6S7I0"/>